<dbReference type="InterPro" id="IPR050640">
    <property type="entry name" value="Bact_2-comp_sensor_kinase"/>
</dbReference>
<organism evidence="14 15">
    <name type="scientific">Eubacterium multiforme</name>
    <dbReference type="NCBI Taxonomy" id="83339"/>
    <lineage>
        <taxon>Bacteria</taxon>
        <taxon>Bacillati</taxon>
        <taxon>Bacillota</taxon>
        <taxon>Clostridia</taxon>
        <taxon>Eubacteriales</taxon>
        <taxon>Eubacteriaceae</taxon>
        <taxon>Eubacterium</taxon>
    </lineage>
</organism>
<protein>
    <submittedName>
        <fullName evidence="14">Two-component system sensor histidine kinase YesM</fullName>
        <ecNumber evidence="14">2.7.13.3</ecNumber>
    </submittedName>
</protein>
<dbReference type="PANTHER" id="PTHR34220:SF11">
    <property type="entry name" value="SENSOR PROTEIN KINASE HPTS"/>
    <property type="match status" value="1"/>
</dbReference>
<evidence type="ECO:0000256" key="6">
    <source>
        <dbReference type="ARBA" id="ARBA00022741"/>
    </source>
</evidence>
<keyword evidence="11 12" id="KW-0472">Membrane</keyword>
<dbReference type="CDD" id="cd06225">
    <property type="entry name" value="HAMP"/>
    <property type="match status" value="1"/>
</dbReference>
<keyword evidence="7 14" id="KW-0418">Kinase</keyword>
<keyword evidence="10" id="KW-0902">Two-component regulatory system</keyword>
<dbReference type="SMART" id="SM00304">
    <property type="entry name" value="HAMP"/>
    <property type="match status" value="1"/>
</dbReference>
<proteinExistence type="predicted"/>
<evidence type="ECO:0000256" key="2">
    <source>
        <dbReference type="ARBA" id="ARBA00022475"/>
    </source>
</evidence>
<feature type="domain" description="HAMP" evidence="13">
    <location>
        <begin position="309"/>
        <end position="361"/>
    </location>
</feature>
<evidence type="ECO:0000256" key="3">
    <source>
        <dbReference type="ARBA" id="ARBA00022553"/>
    </source>
</evidence>
<dbReference type="InterPro" id="IPR010559">
    <property type="entry name" value="Sig_transdc_His_kin_internal"/>
</dbReference>
<keyword evidence="9 12" id="KW-1133">Transmembrane helix</keyword>
<keyword evidence="6" id="KW-0547">Nucleotide-binding</keyword>
<evidence type="ECO:0000256" key="7">
    <source>
        <dbReference type="ARBA" id="ARBA00022777"/>
    </source>
</evidence>
<dbReference type="Gene3D" id="3.30.565.10">
    <property type="entry name" value="Histidine kinase-like ATPase, C-terminal domain"/>
    <property type="match status" value="1"/>
</dbReference>
<evidence type="ECO:0000256" key="5">
    <source>
        <dbReference type="ARBA" id="ARBA00022692"/>
    </source>
</evidence>
<gene>
    <name evidence="14" type="ORF">J2S18_001691</name>
</gene>
<dbReference type="Proteomes" id="UP001228504">
    <property type="component" value="Unassembled WGS sequence"/>
</dbReference>
<dbReference type="InterPro" id="IPR003594">
    <property type="entry name" value="HATPase_dom"/>
</dbReference>
<keyword evidence="15" id="KW-1185">Reference proteome</keyword>
<dbReference type="InterPro" id="IPR003660">
    <property type="entry name" value="HAMP_dom"/>
</dbReference>
<dbReference type="PROSITE" id="PS50885">
    <property type="entry name" value="HAMP"/>
    <property type="match status" value="1"/>
</dbReference>
<keyword evidence="2" id="KW-1003">Cell membrane</keyword>
<evidence type="ECO:0000256" key="9">
    <source>
        <dbReference type="ARBA" id="ARBA00022989"/>
    </source>
</evidence>
<dbReference type="Pfam" id="PF00672">
    <property type="entry name" value="HAMP"/>
    <property type="match status" value="1"/>
</dbReference>
<dbReference type="Pfam" id="PF02518">
    <property type="entry name" value="HATPase_c"/>
    <property type="match status" value="1"/>
</dbReference>
<sequence>MGKFKISTKKNIIRNIGIKKRLILGFAVIPIVSMIIVFFISWEQSKNIIKNNIDSYSNEMLNIIEENINLNISKFEQQLDEVLMSKLIYEGLEKSKIMNPTEEYIFANKLNNFLYSKLHLLSSVGEVEILTKDLSILYTQGFKYFSKSDVLRYSSDAKKTPGKTIWFHTRIDGQGVISMARAIKDPETKLVNGYIFVALNENAFGGTFLNAALGDSNSIIILDENNNFLFGQEDFTYKKYINLNGHKTIIDSSRYITSYKEISKLNWKVANLVTYNIFLDKIGSVILTLSIYVVISIGIVVIFTKYIYKSIYDPIDNLVKGMDKVVDGCFDFRVKDEGNDEISLLSKQFNGLVDKINLLLNEVKHEQTLKRESEIKMLQAQINPHFLFNTLNTLKWIAVMNEDMSVSNGLGALAKLLRNTIVNSKEFVTVKEEIDNIKNYIVIQKLRYGDSFDVNYNIKEEVYHIKIIKFILQPIVENCILHGFDEEKDNQKIDIYISKIEKFLEIIIRDNGKGFDSNENKKKNKGNLSGIGYKNVFERIELTYGENCEMNLKSAIGYGTEVKILLPIDNKGDEDNNA</sequence>
<name>A0ABT9UTY0_9FIRM</name>
<keyword evidence="5 12" id="KW-0812">Transmembrane</keyword>
<dbReference type="PANTHER" id="PTHR34220">
    <property type="entry name" value="SENSOR HISTIDINE KINASE YPDA"/>
    <property type="match status" value="1"/>
</dbReference>
<feature type="transmembrane region" description="Helical" evidence="12">
    <location>
        <begin position="21"/>
        <end position="42"/>
    </location>
</feature>
<reference evidence="14 15" key="1">
    <citation type="submission" date="2023-07" db="EMBL/GenBank/DDBJ databases">
        <title>Genomic Encyclopedia of Type Strains, Phase IV (KMG-IV): sequencing the most valuable type-strain genomes for metagenomic binning, comparative biology and taxonomic classification.</title>
        <authorList>
            <person name="Goeker M."/>
        </authorList>
    </citation>
    <scope>NUCLEOTIDE SEQUENCE [LARGE SCALE GENOMIC DNA]</scope>
    <source>
        <strain evidence="14 15">DSM 20694</strain>
    </source>
</reference>
<comment type="caution">
    <text evidence="14">The sequence shown here is derived from an EMBL/GenBank/DDBJ whole genome shotgun (WGS) entry which is preliminary data.</text>
</comment>
<evidence type="ECO:0000256" key="12">
    <source>
        <dbReference type="SAM" id="Phobius"/>
    </source>
</evidence>
<dbReference type="Gene3D" id="6.10.340.10">
    <property type="match status" value="1"/>
</dbReference>
<dbReference type="InterPro" id="IPR036890">
    <property type="entry name" value="HATPase_C_sf"/>
</dbReference>
<dbReference type="RefSeq" id="WP_307485607.1">
    <property type="nucleotide sequence ID" value="NZ_JAUSUF010000004.1"/>
</dbReference>
<evidence type="ECO:0000256" key="8">
    <source>
        <dbReference type="ARBA" id="ARBA00022840"/>
    </source>
</evidence>
<keyword evidence="8" id="KW-0067">ATP-binding</keyword>
<accession>A0ABT9UTY0</accession>
<evidence type="ECO:0000256" key="1">
    <source>
        <dbReference type="ARBA" id="ARBA00004651"/>
    </source>
</evidence>
<dbReference type="Pfam" id="PF06580">
    <property type="entry name" value="His_kinase"/>
    <property type="match status" value="1"/>
</dbReference>
<comment type="subcellular location">
    <subcellularLocation>
        <location evidence="1">Cell membrane</location>
        <topology evidence="1">Multi-pass membrane protein</topology>
    </subcellularLocation>
</comment>
<dbReference type="EC" id="2.7.13.3" evidence="14"/>
<dbReference type="GO" id="GO:0004673">
    <property type="term" value="F:protein histidine kinase activity"/>
    <property type="evidence" value="ECO:0007669"/>
    <property type="project" value="UniProtKB-EC"/>
</dbReference>
<evidence type="ECO:0000313" key="15">
    <source>
        <dbReference type="Proteomes" id="UP001228504"/>
    </source>
</evidence>
<evidence type="ECO:0000313" key="14">
    <source>
        <dbReference type="EMBL" id="MDQ0149760.1"/>
    </source>
</evidence>
<feature type="transmembrane region" description="Helical" evidence="12">
    <location>
        <begin position="282"/>
        <end position="303"/>
    </location>
</feature>
<dbReference type="SUPFAM" id="SSF158472">
    <property type="entry name" value="HAMP domain-like"/>
    <property type="match status" value="1"/>
</dbReference>
<evidence type="ECO:0000256" key="10">
    <source>
        <dbReference type="ARBA" id="ARBA00023012"/>
    </source>
</evidence>
<dbReference type="SUPFAM" id="SSF55874">
    <property type="entry name" value="ATPase domain of HSP90 chaperone/DNA topoisomerase II/histidine kinase"/>
    <property type="match status" value="1"/>
</dbReference>
<evidence type="ECO:0000256" key="4">
    <source>
        <dbReference type="ARBA" id="ARBA00022679"/>
    </source>
</evidence>
<evidence type="ECO:0000259" key="13">
    <source>
        <dbReference type="PROSITE" id="PS50885"/>
    </source>
</evidence>
<dbReference type="EMBL" id="JAUSUF010000004">
    <property type="protein sequence ID" value="MDQ0149760.1"/>
    <property type="molecule type" value="Genomic_DNA"/>
</dbReference>
<keyword evidence="4 14" id="KW-0808">Transferase</keyword>
<evidence type="ECO:0000256" key="11">
    <source>
        <dbReference type="ARBA" id="ARBA00023136"/>
    </source>
</evidence>
<keyword evidence="3" id="KW-0597">Phosphoprotein</keyword>